<feature type="domain" description="Virulence-associated protein E-like" evidence="1">
    <location>
        <begin position="307"/>
        <end position="521"/>
    </location>
</feature>
<dbReference type="GeneID" id="62679280"/>
<dbReference type="Pfam" id="PF05272">
    <property type="entry name" value="VapE-like_dom"/>
    <property type="match status" value="1"/>
</dbReference>
<organism evidence="2">
    <name type="scientific">Synechococcus virus S-ESS1</name>
    <dbReference type="NCBI Taxonomy" id="1964565"/>
    <lineage>
        <taxon>Viruses</taxon>
        <taxon>Duplodnaviria</taxon>
        <taxon>Heunggongvirae</taxon>
        <taxon>Uroviricota</taxon>
        <taxon>Caudoviricetes</taxon>
        <taxon>Casjensviridae</taxon>
        <taxon>Sessunavirus</taxon>
        <taxon>Sessunavirus SESS1</taxon>
    </lineage>
</organism>
<dbReference type="RefSeq" id="YP_009997083.1">
    <property type="nucleotide sequence ID" value="NC_052968.1"/>
</dbReference>
<evidence type="ECO:0000313" key="2">
    <source>
        <dbReference type="EMBL" id="ARB05736.1"/>
    </source>
</evidence>
<dbReference type="InterPro" id="IPR007936">
    <property type="entry name" value="VapE-like_dom"/>
</dbReference>
<dbReference type="Proteomes" id="UP000225878">
    <property type="component" value="Segment"/>
</dbReference>
<reference evidence="2" key="1">
    <citation type="submission" date="2016-11" db="EMBL/GenBank/DDBJ databases">
        <title>The complete genome sequence of Cyanosiphovirus S-ESS1.</title>
        <authorList>
            <person name="Han Y."/>
        </authorList>
    </citation>
    <scope>NUCLEOTIDE SEQUENCE [LARGE SCALE GENOMIC DNA]</scope>
</reference>
<dbReference type="EMBL" id="KY249644">
    <property type="protein sequence ID" value="ARB05736.1"/>
    <property type="molecule type" value="Genomic_DNA"/>
</dbReference>
<name>A0A1V0DX47_9CAUD</name>
<dbReference type="PANTHER" id="PTHR34985:SF1">
    <property type="entry name" value="SLR0554 PROTEIN"/>
    <property type="match status" value="1"/>
</dbReference>
<dbReference type="PANTHER" id="PTHR34985">
    <property type="entry name" value="SLR0554 PROTEIN"/>
    <property type="match status" value="1"/>
</dbReference>
<protein>
    <submittedName>
        <fullName evidence="2">DNA primase</fullName>
    </submittedName>
</protein>
<proteinExistence type="predicted"/>
<accession>A0A1V0DX47</accession>
<sequence>MSLSNGHRARSPGCPIWVGTTSNGAVVYDDMWVYSHHGSDPCQEMLVNAYDLVRIHKFGKEDKDKEKDTPIKDLPSTKKMSEWLRSDANFRVAQAESRYDLEDMLADDDVEYETEDRPGARELVEGVDEDEQAEIDSAIEDLVGNPVETPWSKRKSRQMTRRQWAALPPKRWIAKKLELTDDGIIKTTMHNIAYIVLYDPRFFRKVAFNLFSKSVVMVGDFKSKMELIPNYKCADKHNGEDWQEINDIIVRTIIEAPAGTGQSGYGIKVGKETVHDAVRIAANRNSFHPILEYLDDLREKPTMGKPDLVERLFIDYYGCPDTVYYRELSKLILIASVARVEEPGCKFDYAIIVEGVQGTRKSSSIAALYGPQYFGEIEGDLGNLQKTAEQIAGKWVLELPELSAMHKSEANDAKAFMTRQADDVRMVYDRNKSKFPRQCVVWGTTNDQKYLRDHTGGRRYLIAEVFDFMIDCDGIIRDRDAIWQAAARGYDEMREEAGDGPLPLFLTGEADATAKKLQERARKTEAWETWLETILDWMDEEHTLQSFLAQNAMEIDEALDESHLGYPMSTVVCRVALTQEQALREALGQHSNAPSGVQTDLIWKKVKDELESRGWYTKKCRIAGVQRRWLVRGDADEIERAQGFRILNSAQAQGIASPQVDDEDGFDMI</sequence>
<evidence type="ECO:0000259" key="1">
    <source>
        <dbReference type="Pfam" id="PF05272"/>
    </source>
</evidence>
<evidence type="ECO:0000313" key="3">
    <source>
        <dbReference type="Proteomes" id="UP000225878"/>
    </source>
</evidence>
<keyword evidence="3" id="KW-1185">Reference proteome</keyword>
<dbReference type="KEGG" id="vg:62679280"/>